<evidence type="ECO:0000256" key="3">
    <source>
        <dbReference type="SAM" id="MobiDB-lite"/>
    </source>
</evidence>
<dbReference type="SMART" id="SM00066">
    <property type="entry name" value="GAL4"/>
    <property type="match status" value="1"/>
</dbReference>
<evidence type="ECO:0000313" key="5">
    <source>
        <dbReference type="EMBL" id="PVH97987.1"/>
    </source>
</evidence>
<dbReference type="CDD" id="cd00067">
    <property type="entry name" value="GAL4"/>
    <property type="match status" value="1"/>
</dbReference>
<dbReference type="InterPro" id="IPR021858">
    <property type="entry name" value="Fun_TF"/>
</dbReference>
<dbReference type="OrthoDB" id="3733606at2759"/>
<dbReference type="EMBL" id="KZ805424">
    <property type="protein sequence ID" value="PVH97987.1"/>
    <property type="molecule type" value="Genomic_DNA"/>
</dbReference>
<feature type="domain" description="Zn(2)-C6 fungal-type" evidence="4">
    <location>
        <begin position="10"/>
        <end position="38"/>
    </location>
</feature>
<feature type="region of interest" description="Disordered" evidence="3">
    <location>
        <begin position="77"/>
        <end position="97"/>
    </location>
</feature>
<dbReference type="SUPFAM" id="SSF57701">
    <property type="entry name" value="Zn2/Cys6 DNA-binding domain"/>
    <property type="match status" value="1"/>
</dbReference>
<organism evidence="5 6">
    <name type="scientific">Periconia macrospinosa</name>
    <dbReference type="NCBI Taxonomy" id="97972"/>
    <lineage>
        <taxon>Eukaryota</taxon>
        <taxon>Fungi</taxon>
        <taxon>Dikarya</taxon>
        <taxon>Ascomycota</taxon>
        <taxon>Pezizomycotina</taxon>
        <taxon>Dothideomycetes</taxon>
        <taxon>Pleosporomycetidae</taxon>
        <taxon>Pleosporales</taxon>
        <taxon>Massarineae</taxon>
        <taxon>Periconiaceae</taxon>
        <taxon>Periconia</taxon>
    </lineage>
</organism>
<accession>A0A2V1DII1</accession>
<dbReference type="GO" id="GO:0008270">
    <property type="term" value="F:zinc ion binding"/>
    <property type="evidence" value="ECO:0007669"/>
    <property type="project" value="InterPro"/>
</dbReference>
<dbReference type="PANTHER" id="PTHR37534:SF26">
    <property type="entry name" value="TRANSCRIPTION FACTOR, PUTATIVE-RELATED"/>
    <property type="match status" value="1"/>
</dbReference>
<dbReference type="STRING" id="97972.A0A2V1DII1"/>
<gene>
    <name evidence="5" type="ORF">DM02DRAFT_673744</name>
</gene>
<name>A0A2V1DII1_9PLEO</name>
<dbReference type="GO" id="GO:0005634">
    <property type="term" value="C:nucleus"/>
    <property type="evidence" value="ECO:0007669"/>
    <property type="project" value="UniProtKB-SubCell"/>
</dbReference>
<dbReference type="Gene3D" id="4.10.240.10">
    <property type="entry name" value="Zn(2)-C6 fungal-type DNA-binding domain"/>
    <property type="match status" value="1"/>
</dbReference>
<dbReference type="PROSITE" id="PS00463">
    <property type="entry name" value="ZN2_CY6_FUNGAL_1"/>
    <property type="match status" value="1"/>
</dbReference>
<proteinExistence type="predicted"/>
<dbReference type="GO" id="GO:0000976">
    <property type="term" value="F:transcription cis-regulatory region binding"/>
    <property type="evidence" value="ECO:0007669"/>
    <property type="project" value="TreeGrafter"/>
</dbReference>
<dbReference type="PANTHER" id="PTHR37534">
    <property type="entry name" value="TRANSCRIPTIONAL ACTIVATOR PROTEIN UGA3"/>
    <property type="match status" value="1"/>
</dbReference>
<dbReference type="GO" id="GO:0045944">
    <property type="term" value="P:positive regulation of transcription by RNA polymerase II"/>
    <property type="evidence" value="ECO:0007669"/>
    <property type="project" value="TreeGrafter"/>
</dbReference>
<evidence type="ECO:0000256" key="2">
    <source>
        <dbReference type="ARBA" id="ARBA00023242"/>
    </source>
</evidence>
<dbReference type="InterPro" id="IPR001138">
    <property type="entry name" value="Zn2Cys6_DnaBD"/>
</dbReference>
<evidence type="ECO:0000313" key="6">
    <source>
        <dbReference type="Proteomes" id="UP000244855"/>
    </source>
</evidence>
<comment type="subcellular location">
    <subcellularLocation>
        <location evidence="1">Nucleus</location>
    </subcellularLocation>
</comment>
<sequence>MATETRSQNGCWSCRLRKKKCDEKRPMCTECVCVGLECYGFGEKPQWMDRGVRQRAQAANMKQKVAQAMKNRRMSLMRDQRDVSKPSPKPCGTKSILDSNTGLPNTLSFPASSHETVVSATQVFDDTFSVPQLEIDPFPPYNHSNFDEGFQSTLEGMNLFSNASFGFTDIARPSTEDVQLISEPSKDTCTPMLPITGVEDAVLLAHYIDNTFRWQFRFCPSAAGGFSQGHLIWLMSKSKPLYLAVLALSSSHINSRRTGDLQQPDPICEKTVERHEKAMEELRCTINSEKPADELAILGCVNSFIYSSLFHADKICWNDYLKTGIELIAPWLAQESAANHPTLLKAPEECSRNFFVTSIMRFHILSAITQERASPQLEDYRKLIESSNPEIMMEVVSGCENWVFVLLIKIYLLRDWKKSARLAGLLSLWELTSKANVIKNDLERGISNNARNLEMHKEMHLRTEQTSKYEIFVVTHIFACAVSILLEVIVSGAYPQLPEIKREVERALMFLAYVEDVNLFGALGWPIFVVGCVVEEEKYGHLRQLLSLSQVTTPTDVCGLTDLVESCWKSRKNGHVKDDAFDFHHFQCPNDRKVLVA</sequence>
<dbReference type="GO" id="GO:0000981">
    <property type="term" value="F:DNA-binding transcription factor activity, RNA polymerase II-specific"/>
    <property type="evidence" value="ECO:0007669"/>
    <property type="project" value="InterPro"/>
</dbReference>
<protein>
    <recommendedName>
        <fullName evidence="4">Zn(2)-C6 fungal-type domain-containing protein</fullName>
    </recommendedName>
</protein>
<evidence type="ECO:0000256" key="1">
    <source>
        <dbReference type="ARBA" id="ARBA00004123"/>
    </source>
</evidence>
<keyword evidence="6" id="KW-1185">Reference proteome</keyword>
<dbReference type="InterPro" id="IPR036864">
    <property type="entry name" value="Zn2-C6_fun-type_DNA-bd_sf"/>
</dbReference>
<evidence type="ECO:0000259" key="4">
    <source>
        <dbReference type="PROSITE" id="PS50048"/>
    </source>
</evidence>
<reference evidence="5 6" key="1">
    <citation type="journal article" date="2018" name="Sci. Rep.">
        <title>Comparative genomics provides insights into the lifestyle and reveals functional heterogeneity of dark septate endophytic fungi.</title>
        <authorList>
            <person name="Knapp D.G."/>
            <person name="Nemeth J.B."/>
            <person name="Barry K."/>
            <person name="Hainaut M."/>
            <person name="Henrissat B."/>
            <person name="Johnson J."/>
            <person name="Kuo A."/>
            <person name="Lim J.H.P."/>
            <person name="Lipzen A."/>
            <person name="Nolan M."/>
            <person name="Ohm R.A."/>
            <person name="Tamas L."/>
            <person name="Grigoriev I.V."/>
            <person name="Spatafora J.W."/>
            <person name="Nagy L.G."/>
            <person name="Kovacs G.M."/>
        </authorList>
    </citation>
    <scope>NUCLEOTIDE SEQUENCE [LARGE SCALE GENOMIC DNA]</scope>
    <source>
        <strain evidence="5 6">DSE2036</strain>
    </source>
</reference>
<dbReference type="Pfam" id="PF11951">
    <property type="entry name" value="Fungal_trans_2"/>
    <property type="match status" value="1"/>
</dbReference>
<dbReference type="AlphaFoldDB" id="A0A2V1DII1"/>
<keyword evidence="2" id="KW-0539">Nucleus</keyword>
<dbReference type="PROSITE" id="PS50048">
    <property type="entry name" value="ZN2_CY6_FUNGAL_2"/>
    <property type="match status" value="1"/>
</dbReference>
<dbReference type="Proteomes" id="UP000244855">
    <property type="component" value="Unassembled WGS sequence"/>
</dbReference>
<dbReference type="Pfam" id="PF00172">
    <property type="entry name" value="Zn_clus"/>
    <property type="match status" value="1"/>
</dbReference>